<reference evidence="18" key="2">
    <citation type="submission" date="2023-06" db="EMBL/GenBank/DDBJ databases">
        <authorList>
            <consortium name="Lawrence Berkeley National Laboratory"/>
            <person name="Haridas S."/>
            <person name="Hensen N."/>
            <person name="Bonometti L."/>
            <person name="Westerberg I."/>
            <person name="Brannstrom I.O."/>
            <person name="Guillou S."/>
            <person name="Cros-Aarteil S."/>
            <person name="Calhoun S."/>
            <person name="Kuo A."/>
            <person name="Mondo S."/>
            <person name="Pangilinan J."/>
            <person name="Riley R."/>
            <person name="Labutti K."/>
            <person name="Andreopoulos B."/>
            <person name="Lipzen A."/>
            <person name="Chen C."/>
            <person name="Yanf M."/>
            <person name="Daum C."/>
            <person name="Ng V."/>
            <person name="Clum A."/>
            <person name="Steindorff A."/>
            <person name="Ohm R."/>
            <person name="Martin F."/>
            <person name="Silar P."/>
            <person name="Natvig D."/>
            <person name="Lalanne C."/>
            <person name="Gautier V."/>
            <person name="Ament-Velasquez S.L."/>
            <person name="Kruys A."/>
            <person name="Hutchinson M.I."/>
            <person name="Powell A.J."/>
            <person name="Barry K."/>
            <person name="Miller A.N."/>
            <person name="Grigoriev I.V."/>
            <person name="Debuchy R."/>
            <person name="Gladieux P."/>
            <person name="Thoren M.H."/>
            <person name="Johannesson H."/>
        </authorList>
    </citation>
    <scope>NUCLEOTIDE SEQUENCE</scope>
    <source>
        <strain evidence="18">CBS 118394</strain>
    </source>
</reference>
<dbReference type="PANTHER" id="PTHR24305">
    <property type="entry name" value="CYTOCHROME P450"/>
    <property type="match status" value="1"/>
</dbReference>
<keyword evidence="5 16" id="KW-0349">Heme</keyword>
<evidence type="ECO:0000256" key="7">
    <source>
        <dbReference type="ARBA" id="ARBA00022723"/>
    </source>
</evidence>
<keyword evidence="9" id="KW-0560">Oxidoreductase</keyword>
<evidence type="ECO:0000256" key="8">
    <source>
        <dbReference type="ARBA" id="ARBA00022989"/>
    </source>
</evidence>
<dbReference type="GO" id="GO:0020037">
    <property type="term" value="F:heme binding"/>
    <property type="evidence" value="ECO:0007669"/>
    <property type="project" value="InterPro"/>
</dbReference>
<reference evidence="18" key="1">
    <citation type="journal article" date="2023" name="Mol. Phylogenet. Evol.">
        <title>Genome-scale phylogeny and comparative genomics of the fungal order Sordariales.</title>
        <authorList>
            <person name="Hensen N."/>
            <person name="Bonometti L."/>
            <person name="Westerberg I."/>
            <person name="Brannstrom I.O."/>
            <person name="Guillou S."/>
            <person name="Cros-Aarteil S."/>
            <person name="Calhoun S."/>
            <person name="Haridas S."/>
            <person name="Kuo A."/>
            <person name="Mondo S."/>
            <person name="Pangilinan J."/>
            <person name="Riley R."/>
            <person name="LaButti K."/>
            <person name="Andreopoulos B."/>
            <person name="Lipzen A."/>
            <person name="Chen C."/>
            <person name="Yan M."/>
            <person name="Daum C."/>
            <person name="Ng V."/>
            <person name="Clum A."/>
            <person name="Steindorff A."/>
            <person name="Ohm R.A."/>
            <person name="Martin F."/>
            <person name="Silar P."/>
            <person name="Natvig D.O."/>
            <person name="Lalanne C."/>
            <person name="Gautier V."/>
            <person name="Ament-Velasquez S.L."/>
            <person name="Kruys A."/>
            <person name="Hutchinson M.I."/>
            <person name="Powell A.J."/>
            <person name="Barry K."/>
            <person name="Miller A.N."/>
            <person name="Grigoriev I.V."/>
            <person name="Debuchy R."/>
            <person name="Gladieux P."/>
            <person name="Hiltunen Thoren M."/>
            <person name="Johannesson H."/>
        </authorList>
    </citation>
    <scope>NUCLEOTIDE SEQUENCE</scope>
    <source>
        <strain evidence="18">CBS 118394</strain>
    </source>
</reference>
<dbReference type="PANTHER" id="PTHR24305:SF77">
    <property type="entry name" value="CYTOCHROME P450 MONOOXYGENASE"/>
    <property type="match status" value="1"/>
</dbReference>
<dbReference type="AlphaFoldDB" id="A0AAE0MG95"/>
<keyword evidence="12 18" id="KW-0503">Monooxygenase</keyword>
<comment type="subcellular location">
    <subcellularLocation>
        <location evidence="2">Membrane</location>
        <topology evidence="2">Single-pass membrane protein</topology>
    </subcellularLocation>
</comment>
<keyword evidence="17" id="KW-0472">Membrane</keyword>
<evidence type="ECO:0000313" key="19">
    <source>
        <dbReference type="Proteomes" id="UP001283341"/>
    </source>
</evidence>
<gene>
    <name evidence="18" type="ORF">B0H66DRAFT_487569</name>
</gene>
<evidence type="ECO:0000256" key="4">
    <source>
        <dbReference type="ARBA" id="ARBA00010617"/>
    </source>
</evidence>
<protein>
    <recommendedName>
        <fullName evidence="14">Cytochrome P450 monooxygenase ABA1</fullName>
    </recommendedName>
    <alternativeName>
        <fullName evidence="15">Abscisic acid biosynthesis protein 1</fullName>
    </alternativeName>
    <alternativeName>
        <fullName evidence="13">Cytochrome P450 monooxygenase aba1</fullName>
    </alternativeName>
</protein>
<dbReference type="PRINTS" id="PR00385">
    <property type="entry name" value="P450"/>
</dbReference>
<evidence type="ECO:0000256" key="16">
    <source>
        <dbReference type="PIRSR" id="PIRSR602401-1"/>
    </source>
</evidence>
<evidence type="ECO:0000256" key="6">
    <source>
        <dbReference type="ARBA" id="ARBA00022692"/>
    </source>
</evidence>
<dbReference type="Proteomes" id="UP001283341">
    <property type="component" value="Unassembled WGS sequence"/>
</dbReference>
<sequence>MANHTAAEAGITPSGTFTITIPPPFSLSLTLFPSFVRTSVLAIFGLAITTYLISSIIAYRRLRAFDGPFLASFSYVWIIRNYQTGRMGETLTSLHTTYDSPAVRIGPNDLLVKDPDVLKRTSAARSRYTRSNWYALNKVDPYHDHMFSTTDTAAHDKIKAKTAAGYAGKDNPTFEKDMDDLLREMVGQIRTKVSGRQLLDLATMVQYFTLDSISKVAFGQAFGYLRAQEDLYGFIASMREFGPTFVTVAAVPYLADIMSTTLMNRLLGPKPTDKTGMGVILGLGQEVVSKRWNLPDAKDKQDMLGSFIRHGMTEKQCQGEAMLQLVAGSDTTATSIRATMLHIITNPRVYRALQAEIDQGIKDGKVSSPITSAEAQKLPYLQAVIYEGLRIHPPFHGLNSKLVPPEGDTIAGKFVPGGTRISPSIFGVTRNNAVFGDDADLFRPERWLEASSQQAADMKKITDLVFGYGRWACAGKVLAFMELNKTYVELLRHFDFQLAYPLKPWDSVHLNLFLQKDMWVSVTERESKEK</sequence>
<dbReference type="InterPro" id="IPR050121">
    <property type="entry name" value="Cytochrome_P450_monoxygenase"/>
</dbReference>
<keyword evidence="19" id="KW-1185">Reference proteome</keyword>
<feature type="binding site" description="axial binding residue" evidence="16">
    <location>
        <position position="473"/>
    </location>
    <ligand>
        <name>heme</name>
        <dbReference type="ChEBI" id="CHEBI:30413"/>
    </ligand>
    <ligandPart>
        <name>Fe</name>
        <dbReference type="ChEBI" id="CHEBI:18248"/>
    </ligandPart>
</feature>
<evidence type="ECO:0000256" key="12">
    <source>
        <dbReference type="ARBA" id="ARBA00023033"/>
    </source>
</evidence>
<dbReference type="GO" id="GO:0004497">
    <property type="term" value="F:monooxygenase activity"/>
    <property type="evidence" value="ECO:0007669"/>
    <property type="project" value="UniProtKB-KW"/>
</dbReference>
<keyword evidence="8 17" id="KW-1133">Transmembrane helix</keyword>
<evidence type="ECO:0000256" key="17">
    <source>
        <dbReference type="SAM" id="Phobius"/>
    </source>
</evidence>
<evidence type="ECO:0000256" key="13">
    <source>
        <dbReference type="ARBA" id="ARBA00067672"/>
    </source>
</evidence>
<keyword evidence="11" id="KW-0843">Virulence</keyword>
<keyword evidence="6 17" id="KW-0812">Transmembrane</keyword>
<dbReference type="GO" id="GO:0016705">
    <property type="term" value="F:oxidoreductase activity, acting on paired donors, with incorporation or reduction of molecular oxygen"/>
    <property type="evidence" value="ECO:0007669"/>
    <property type="project" value="InterPro"/>
</dbReference>
<comment type="caution">
    <text evidence="18">The sequence shown here is derived from an EMBL/GenBank/DDBJ whole genome shotgun (WGS) entry which is preliminary data.</text>
</comment>
<evidence type="ECO:0000256" key="3">
    <source>
        <dbReference type="ARBA" id="ARBA00004972"/>
    </source>
</evidence>
<comment type="similarity">
    <text evidence="4">Belongs to the cytochrome P450 family.</text>
</comment>
<evidence type="ECO:0000313" key="18">
    <source>
        <dbReference type="EMBL" id="KAK3331442.1"/>
    </source>
</evidence>
<evidence type="ECO:0000256" key="2">
    <source>
        <dbReference type="ARBA" id="ARBA00004167"/>
    </source>
</evidence>
<keyword evidence="10 16" id="KW-0408">Iron</keyword>
<evidence type="ECO:0000256" key="5">
    <source>
        <dbReference type="ARBA" id="ARBA00022617"/>
    </source>
</evidence>
<dbReference type="InterPro" id="IPR036396">
    <property type="entry name" value="Cyt_P450_sf"/>
</dbReference>
<evidence type="ECO:0000256" key="14">
    <source>
        <dbReference type="ARBA" id="ARBA00068222"/>
    </source>
</evidence>
<comment type="pathway">
    <text evidence="3">Hormone biosynthesis.</text>
</comment>
<evidence type="ECO:0000256" key="1">
    <source>
        <dbReference type="ARBA" id="ARBA00001971"/>
    </source>
</evidence>
<dbReference type="PRINTS" id="PR00463">
    <property type="entry name" value="EP450I"/>
</dbReference>
<dbReference type="CDD" id="cd11060">
    <property type="entry name" value="CYP57A1-like"/>
    <property type="match status" value="1"/>
</dbReference>
<dbReference type="Pfam" id="PF00067">
    <property type="entry name" value="p450"/>
    <property type="match status" value="1"/>
</dbReference>
<organism evidence="18 19">
    <name type="scientific">Apodospora peruviana</name>
    <dbReference type="NCBI Taxonomy" id="516989"/>
    <lineage>
        <taxon>Eukaryota</taxon>
        <taxon>Fungi</taxon>
        <taxon>Dikarya</taxon>
        <taxon>Ascomycota</taxon>
        <taxon>Pezizomycotina</taxon>
        <taxon>Sordariomycetes</taxon>
        <taxon>Sordariomycetidae</taxon>
        <taxon>Sordariales</taxon>
        <taxon>Lasiosphaeriaceae</taxon>
        <taxon>Apodospora</taxon>
    </lineage>
</organism>
<proteinExistence type="inferred from homology"/>
<evidence type="ECO:0000256" key="9">
    <source>
        <dbReference type="ARBA" id="ARBA00023002"/>
    </source>
</evidence>
<evidence type="ECO:0000256" key="15">
    <source>
        <dbReference type="ARBA" id="ARBA00079990"/>
    </source>
</evidence>
<feature type="transmembrane region" description="Helical" evidence="17">
    <location>
        <begin position="35"/>
        <end position="59"/>
    </location>
</feature>
<dbReference type="GO" id="GO:0005506">
    <property type="term" value="F:iron ion binding"/>
    <property type="evidence" value="ECO:0007669"/>
    <property type="project" value="InterPro"/>
</dbReference>
<dbReference type="FunFam" id="1.10.630.10:FF:000076">
    <property type="entry name" value="Cytochrome P450 monooxygenase"/>
    <property type="match status" value="1"/>
</dbReference>
<name>A0AAE0MG95_9PEZI</name>
<dbReference type="InterPro" id="IPR002401">
    <property type="entry name" value="Cyt_P450_E_grp-I"/>
</dbReference>
<comment type="cofactor">
    <cofactor evidence="1 16">
        <name>heme</name>
        <dbReference type="ChEBI" id="CHEBI:30413"/>
    </cofactor>
</comment>
<evidence type="ECO:0000256" key="10">
    <source>
        <dbReference type="ARBA" id="ARBA00023004"/>
    </source>
</evidence>
<dbReference type="GO" id="GO:0016020">
    <property type="term" value="C:membrane"/>
    <property type="evidence" value="ECO:0007669"/>
    <property type="project" value="UniProtKB-SubCell"/>
</dbReference>
<dbReference type="EMBL" id="JAUEDM010000001">
    <property type="protein sequence ID" value="KAK3331442.1"/>
    <property type="molecule type" value="Genomic_DNA"/>
</dbReference>
<keyword evidence="7 16" id="KW-0479">Metal-binding</keyword>
<dbReference type="SUPFAM" id="SSF48264">
    <property type="entry name" value="Cytochrome P450"/>
    <property type="match status" value="1"/>
</dbReference>
<dbReference type="InterPro" id="IPR001128">
    <property type="entry name" value="Cyt_P450"/>
</dbReference>
<evidence type="ECO:0000256" key="11">
    <source>
        <dbReference type="ARBA" id="ARBA00023026"/>
    </source>
</evidence>
<dbReference type="Gene3D" id="1.10.630.10">
    <property type="entry name" value="Cytochrome P450"/>
    <property type="match status" value="1"/>
</dbReference>
<accession>A0AAE0MG95</accession>